<dbReference type="InterPro" id="IPR006279">
    <property type="entry name" value="SoxD"/>
</dbReference>
<reference evidence="1 2" key="1">
    <citation type="journal article" date="2013" name="Stand. Genomic Sci.">
        <title>Genome sequence of the reddish-pigmented Rubellimicrobium thermophilum type strain (DSM 16684(T)), a member of the Roseobacter clade.</title>
        <authorList>
            <person name="Fiebig A."/>
            <person name="Riedel T."/>
            <person name="Gronow S."/>
            <person name="Petersen J."/>
            <person name="Klenk H.P."/>
            <person name="Goker M."/>
        </authorList>
    </citation>
    <scope>NUCLEOTIDE SEQUENCE [LARGE SCALE GENOMIC DNA]</scope>
    <source>
        <strain evidence="1 2">DSM 16684</strain>
    </source>
</reference>
<dbReference type="EC" id="1.5.3.1" evidence="1"/>
<comment type="caution">
    <text evidence="1">The sequence shown here is derived from an EMBL/GenBank/DDBJ whole genome shotgun (WGS) entry which is preliminary data.</text>
</comment>
<dbReference type="AlphaFoldDB" id="S9SJJ0"/>
<accession>S9SJJ0</accession>
<dbReference type="Proteomes" id="UP000015346">
    <property type="component" value="Unassembled WGS sequence"/>
</dbReference>
<proteinExistence type="predicted"/>
<dbReference type="Pfam" id="PF04267">
    <property type="entry name" value="SoxD"/>
    <property type="match status" value="1"/>
</dbReference>
<organism evidence="1 2">
    <name type="scientific">Rubellimicrobium thermophilum DSM 16684</name>
    <dbReference type="NCBI Taxonomy" id="1123069"/>
    <lineage>
        <taxon>Bacteria</taxon>
        <taxon>Pseudomonadati</taxon>
        <taxon>Pseudomonadota</taxon>
        <taxon>Alphaproteobacteria</taxon>
        <taxon>Rhodobacterales</taxon>
        <taxon>Roseobacteraceae</taxon>
        <taxon>Rubellimicrobium</taxon>
    </lineage>
</organism>
<dbReference type="InterPro" id="IPR038561">
    <property type="entry name" value="SoxD_sf"/>
</dbReference>
<dbReference type="STRING" id="1123069.ruthe_01324"/>
<dbReference type="HOGENOM" id="CLU_156359_1_1_5"/>
<dbReference type="GO" id="GO:0046653">
    <property type="term" value="P:tetrahydrofolate metabolic process"/>
    <property type="evidence" value="ECO:0007669"/>
    <property type="project" value="InterPro"/>
</dbReference>
<evidence type="ECO:0000313" key="2">
    <source>
        <dbReference type="Proteomes" id="UP000015346"/>
    </source>
</evidence>
<dbReference type="RefSeq" id="WP_021097417.1">
    <property type="nucleotide sequence ID" value="NZ_KE557320.1"/>
</dbReference>
<dbReference type="OrthoDB" id="5420070at2"/>
<evidence type="ECO:0000313" key="1">
    <source>
        <dbReference type="EMBL" id="EPX86509.1"/>
    </source>
</evidence>
<name>S9SJJ0_9RHOB</name>
<gene>
    <name evidence="1" type="ORF">ruthe_01324</name>
</gene>
<protein>
    <submittedName>
        <fullName evidence="1">Sarcosine oxidase delta subunit</fullName>
        <ecNumber evidence="1">1.5.3.1</ecNumber>
    </submittedName>
</protein>
<keyword evidence="1" id="KW-0560">Oxidoreductase</keyword>
<sequence>MRVTCPWCGERDRREFTVQGDETALRRPHRDAPPEDWHAYIHLRDNPAGRLREMWYHDPCGTWIVVERDTVTHAVHGTTPAREAAR</sequence>
<dbReference type="PATRIC" id="fig|1123069.3.peg.1296"/>
<keyword evidence="2" id="KW-1185">Reference proteome</keyword>
<dbReference type="EMBL" id="AOLV01000010">
    <property type="protein sequence ID" value="EPX86509.1"/>
    <property type="molecule type" value="Genomic_DNA"/>
</dbReference>
<dbReference type="GO" id="GO:0008115">
    <property type="term" value="F:sarcosine oxidase activity"/>
    <property type="evidence" value="ECO:0007669"/>
    <property type="project" value="UniProtKB-EC"/>
</dbReference>
<dbReference type="Gene3D" id="3.30.2270.10">
    <property type="entry name" value="Folate-binding superfamily"/>
    <property type="match status" value="1"/>
</dbReference>